<dbReference type="InterPro" id="IPR036770">
    <property type="entry name" value="Ankyrin_rpt-contain_sf"/>
</dbReference>
<evidence type="ECO:0000256" key="1">
    <source>
        <dbReference type="ARBA" id="ARBA00005843"/>
    </source>
</evidence>
<evidence type="ECO:0000256" key="4">
    <source>
        <dbReference type="PROSITE-ProRule" id="PRU00023"/>
    </source>
</evidence>
<sequence length="620" mass="66923">MLLLNAGAAVNRRQSDGSTPLALAAWYGHEEAVELLLDADADVCCVDHVGFTALHNAASQGHESIVRRLQAAGSSVAQRNKMGRTPCDVAATNGHIAIVRSFDRQIHALEPRYLIEAVATGDIAAAKELLVQGADPNAVDEAGETPLHVAVRCNERRLLELLLGTKGVDTSVRDKDGYTPLIAAIKQGHRRFAQEIYTASKQPLREVAPSEIHVDLSNVLGNGGFGAVYKGAFDNQPVAVKRAYNPAGADAIIREMEAMQLCKSPYLMQLLAVSGQHTTNPQLVLERMDGGDLRGYLNKKRMGEAVPVEYSSLEVAWVVANALADLHHYNLMHRDLKSHNVLLSSSAYIKLADLGLARECASDMTVGAGTLYWTAPEVLTHDGSYDYAADIYSFGVILTELSTLKIPFEGMGLSKWDILDKVRNGTLRPDVGDKCAPWLRELATACMAQDPAQRPSAAKILTMLDKQRRQKSEPQNAVASAASTVTTRSTNALQSNSSSRSSNSNTSFSALSTASLVNTSMVCSECHAAHSIEATECPDCSAPTPSPAKKLRSLLLRIEVANKRGLQITTTLPCLVCYAAKPFTATACDECEMYEMPDDTEKLRLLVKIVERAVKPSVAA</sequence>
<feature type="compositionally biased region" description="Low complexity" evidence="6">
    <location>
        <begin position="476"/>
        <end position="506"/>
    </location>
</feature>
<dbReference type="Pfam" id="PF13637">
    <property type="entry name" value="Ank_4"/>
    <property type="match status" value="1"/>
</dbReference>
<dbReference type="InterPro" id="IPR008271">
    <property type="entry name" value="Ser/Thr_kinase_AS"/>
</dbReference>
<dbReference type="InterPro" id="IPR051681">
    <property type="entry name" value="Ser/Thr_Kinases-Pseudokinases"/>
</dbReference>
<dbReference type="EMBL" id="JNBR01001776">
    <property type="protein sequence ID" value="OQR85191.1"/>
    <property type="molecule type" value="Genomic_DNA"/>
</dbReference>
<dbReference type="PROSITE" id="PS50297">
    <property type="entry name" value="ANK_REP_REGION"/>
    <property type="match status" value="3"/>
</dbReference>
<dbReference type="GO" id="GO:0005524">
    <property type="term" value="F:ATP binding"/>
    <property type="evidence" value="ECO:0007669"/>
    <property type="project" value="UniProtKB-UniRule"/>
</dbReference>
<dbReference type="PROSITE" id="PS00108">
    <property type="entry name" value="PROTEIN_KINASE_ST"/>
    <property type="match status" value="1"/>
</dbReference>
<keyword evidence="8" id="KW-0808">Transferase</keyword>
<dbReference type="PANTHER" id="PTHR44329:SF214">
    <property type="entry name" value="PROTEIN KINASE DOMAIN-CONTAINING PROTEIN"/>
    <property type="match status" value="1"/>
</dbReference>
<keyword evidence="2 5" id="KW-0547">Nucleotide-binding</keyword>
<proteinExistence type="inferred from homology"/>
<feature type="repeat" description="ANK" evidence="4">
    <location>
        <begin position="49"/>
        <end position="81"/>
    </location>
</feature>
<evidence type="ECO:0000256" key="6">
    <source>
        <dbReference type="SAM" id="MobiDB-lite"/>
    </source>
</evidence>
<evidence type="ECO:0000259" key="7">
    <source>
        <dbReference type="PROSITE" id="PS50011"/>
    </source>
</evidence>
<feature type="repeat" description="ANK" evidence="4">
    <location>
        <begin position="16"/>
        <end position="48"/>
    </location>
</feature>
<feature type="domain" description="Protein kinase" evidence="7">
    <location>
        <begin position="214"/>
        <end position="468"/>
    </location>
</feature>
<dbReference type="Gene3D" id="3.30.200.20">
    <property type="entry name" value="Phosphorylase Kinase, domain 1"/>
    <property type="match status" value="1"/>
</dbReference>
<dbReference type="Pfam" id="PF00069">
    <property type="entry name" value="Pkinase"/>
    <property type="match status" value="1"/>
</dbReference>
<dbReference type="SMART" id="SM00248">
    <property type="entry name" value="ANK"/>
    <property type="match status" value="5"/>
</dbReference>
<organism evidence="8 9">
    <name type="scientific">Achlya hypogyna</name>
    <name type="common">Oomycete</name>
    <name type="synonym">Protoachlya hypogyna</name>
    <dbReference type="NCBI Taxonomy" id="1202772"/>
    <lineage>
        <taxon>Eukaryota</taxon>
        <taxon>Sar</taxon>
        <taxon>Stramenopiles</taxon>
        <taxon>Oomycota</taxon>
        <taxon>Saprolegniomycetes</taxon>
        <taxon>Saprolegniales</taxon>
        <taxon>Achlyaceae</taxon>
        <taxon>Achlya</taxon>
    </lineage>
</organism>
<dbReference type="SUPFAM" id="SSF48403">
    <property type="entry name" value="Ankyrin repeat"/>
    <property type="match status" value="1"/>
</dbReference>
<protein>
    <submittedName>
        <fullName evidence="8">Protein kinase</fullName>
    </submittedName>
</protein>
<dbReference type="InterPro" id="IPR002110">
    <property type="entry name" value="Ankyrin_rpt"/>
</dbReference>
<reference evidence="8 9" key="1">
    <citation type="journal article" date="2014" name="Genome Biol. Evol.">
        <title>The secreted proteins of Achlya hypogyna and Thraustotheca clavata identify the ancestral oomycete secretome and reveal gene acquisitions by horizontal gene transfer.</title>
        <authorList>
            <person name="Misner I."/>
            <person name="Blouin N."/>
            <person name="Leonard G."/>
            <person name="Richards T.A."/>
            <person name="Lane C.E."/>
        </authorList>
    </citation>
    <scope>NUCLEOTIDE SEQUENCE [LARGE SCALE GENOMIC DNA]</scope>
    <source>
        <strain evidence="8 9">ATCC 48635</strain>
    </source>
</reference>
<feature type="region of interest" description="Disordered" evidence="6">
    <location>
        <begin position="466"/>
        <end position="506"/>
    </location>
</feature>
<dbReference type="PRINTS" id="PR01415">
    <property type="entry name" value="ANKYRIN"/>
</dbReference>
<comment type="similarity">
    <text evidence="1">Belongs to the protein kinase superfamily. TKL Ser/Thr protein kinase family.</text>
</comment>
<keyword evidence="3 5" id="KW-0067">ATP-binding</keyword>
<dbReference type="SMART" id="SM00220">
    <property type="entry name" value="S_TKc"/>
    <property type="match status" value="1"/>
</dbReference>
<feature type="binding site" evidence="5">
    <location>
        <position position="241"/>
    </location>
    <ligand>
        <name>ATP</name>
        <dbReference type="ChEBI" id="CHEBI:30616"/>
    </ligand>
</feature>
<dbReference type="Proteomes" id="UP000243579">
    <property type="component" value="Unassembled WGS sequence"/>
</dbReference>
<feature type="repeat" description="ANK" evidence="4">
    <location>
        <begin position="142"/>
        <end position="175"/>
    </location>
</feature>
<evidence type="ECO:0000256" key="3">
    <source>
        <dbReference type="ARBA" id="ARBA00022840"/>
    </source>
</evidence>
<dbReference type="Gene3D" id="1.25.40.20">
    <property type="entry name" value="Ankyrin repeat-containing domain"/>
    <property type="match status" value="2"/>
</dbReference>
<evidence type="ECO:0000313" key="9">
    <source>
        <dbReference type="Proteomes" id="UP000243579"/>
    </source>
</evidence>
<dbReference type="InterPro" id="IPR000719">
    <property type="entry name" value="Prot_kinase_dom"/>
</dbReference>
<dbReference type="InterPro" id="IPR017441">
    <property type="entry name" value="Protein_kinase_ATP_BS"/>
</dbReference>
<dbReference type="GO" id="GO:0004674">
    <property type="term" value="F:protein serine/threonine kinase activity"/>
    <property type="evidence" value="ECO:0007669"/>
    <property type="project" value="TreeGrafter"/>
</dbReference>
<dbReference type="Pfam" id="PF12796">
    <property type="entry name" value="Ank_2"/>
    <property type="match status" value="1"/>
</dbReference>
<dbReference type="AlphaFoldDB" id="A0A1V9YHK4"/>
<evidence type="ECO:0000256" key="2">
    <source>
        <dbReference type="ARBA" id="ARBA00022741"/>
    </source>
</evidence>
<accession>A0A1V9YHK4</accession>
<dbReference type="PROSITE" id="PS50011">
    <property type="entry name" value="PROTEIN_KINASE_DOM"/>
    <property type="match status" value="1"/>
</dbReference>
<dbReference type="InterPro" id="IPR011009">
    <property type="entry name" value="Kinase-like_dom_sf"/>
</dbReference>
<name>A0A1V9YHK4_ACHHY</name>
<dbReference type="PANTHER" id="PTHR44329">
    <property type="entry name" value="SERINE/THREONINE-PROTEIN KINASE TNNI3K-RELATED"/>
    <property type="match status" value="1"/>
</dbReference>
<comment type="caution">
    <text evidence="8">The sequence shown here is derived from an EMBL/GenBank/DDBJ whole genome shotgun (WGS) entry which is preliminary data.</text>
</comment>
<evidence type="ECO:0000313" key="8">
    <source>
        <dbReference type="EMBL" id="OQR85191.1"/>
    </source>
</evidence>
<dbReference type="SUPFAM" id="SSF56112">
    <property type="entry name" value="Protein kinase-like (PK-like)"/>
    <property type="match status" value="1"/>
</dbReference>
<evidence type="ECO:0000256" key="5">
    <source>
        <dbReference type="PROSITE-ProRule" id="PRU10141"/>
    </source>
</evidence>
<dbReference type="OrthoDB" id="77576at2759"/>
<keyword evidence="4" id="KW-0040">ANK repeat</keyword>
<keyword evidence="8" id="KW-0418">Kinase</keyword>
<keyword evidence="9" id="KW-1185">Reference proteome</keyword>
<dbReference type="Gene3D" id="1.10.510.10">
    <property type="entry name" value="Transferase(Phosphotransferase) domain 1"/>
    <property type="match status" value="1"/>
</dbReference>
<dbReference type="PROSITE" id="PS00107">
    <property type="entry name" value="PROTEIN_KINASE_ATP"/>
    <property type="match status" value="1"/>
</dbReference>
<gene>
    <name evidence="8" type="ORF">ACHHYP_12124</name>
</gene>
<dbReference type="PROSITE" id="PS50088">
    <property type="entry name" value="ANK_REPEAT"/>
    <property type="match status" value="3"/>
</dbReference>